<proteinExistence type="predicted"/>
<evidence type="ECO:0000313" key="2">
    <source>
        <dbReference type="Proteomes" id="UP001253637"/>
    </source>
</evidence>
<organism evidence="1 2">
    <name type="scientific">Pandoravirus japonicus</name>
    <dbReference type="NCBI Taxonomy" id="2823154"/>
    <lineage>
        <taxon>Viruses</taxon>
        <taxon>Pandoravirus</taxon>
    </lineage>
</organism>
<name>A0A811BQN6_9VIRU</name>
<evidence type="ECO:0000313" key="1">
    <source>
        <dbReference type="EMBL" id="BCU03417.1"/>
    </source>
</evidence>
<protein>
    <submittedName>
        <fullName evidence="1">Uncharacterized protein</fullName>
    </submittedName>
</protein>
<accession>A0A811BQN6</accession>
<dbReference type="EMBL" id="LC625835">
    <property type="protein sequence ID" value="BCU03417.1"/>
    <property type="molecule type" value="Genomic_DNA"/>
</dbReference>
<sequence length="80" mass="9145">MQRKSRRPLSTQRIRSTLFYFFGLLLFCASSVACFRAHFFDVHREMIFFLLKGETTASTHWPQPLCRTSETAPMAAAVAG</sequence>
<reference evidence="1" key="1">
    <citation type="submission" date="2021-04" db="EMBL/GenBank/DDBJ databases">
        <title>Draft Genome Sequence of Pandoravirus japonicus, Isolated from the Sabaishi River of Niigata, Japan.</title>
        <authorList>
            <person name="Hosokawa N."/>
            <person name="Takahashi H."/>
            <person name="Aoki K."/>
            <person name="Takemura M."/>
        </authorList>
    </citation>
    <scope>NUCLEOTIDE SEQUENCE</scope>
</reference>
<dbReference type="PROSITE" id="PS51257">
    <property type="entry name" value="PROKAR_LIPOPROTEIN"/>
    <property type="match status" value="1"/>
</dbReference>
<dbReference type="Proteomes" id="UP001253637">
    <property type="component" value="Segment"/>
</dbReference>